<comment type="catalytic activity">
    <reaction evidence="5">
        <text>S-adenosyl 3-(methylsulfanyl)propylamine + putrescine = S-methyl-5'-thioadenosine + spermidine + H(+)</text>
        <dbReference type="Rhea" id="RHEA:12721"/>
        <dbReference type="ChEBI" id="CHEBI:15378"/>
        <dbReference type="ChEBI" id="CHEBI:17509"/>
        <dbReference type="ChEBI" id="CHEBI:57443"/>
        <dbReference type="ChEBI" id="CHEBI:57834"/>
        <dbReference type="ChEBI" id="CHEBI:326268"/>
        <dbReference type="EC" id="2.5.1.16"/>
    </reaction>
</comment>
<dbReference type="SUPFAM" id="SSF103473">
    <property type="entry name" value="MFS general substrate transporter"/>
    <property type="match status" value="1"/>
</dbReference>
<keyword evidence="4 5" id="KW-0620">Polyamine biosynthesis</keyword>
<dbReference type="EC" id="2.5.1.16" evidence="5"/>
<dbReference type="PROSITE" id="PS01330">
    <property type="entry name" value="PABS_1"/>
    <property type="match status" value="1"/>
</dbReference>
<proteinExistence type="inferred from homology"/>
<dbReference type="HAMAP" id="MF_00198">
    <property type="entry name" value="Spermidine_synth"/>
    <property type="match status" value="1"/>
</dbReference>
<feature type="transmembrane region" description="Helical" evidence="5">
    <location>
        <begin position="46"/>
        <end position="64"/>
    </location>
</feature>
<feature type="transmembrane region" description="Helical" evidence="5">
    <location>
        <begin position="177"/>
        <end position="195"/>
    </location>
</feature>
<dbReference type="InterPro" id="IPR030373">
    <property type="entry name" value="PABS_CS"/>
</dbReference>
<dbReference type="Gene3D" id="3.40.50.150">
    <property type="entry name" value="Vaccinia Virus protein VP39"/>
    <property type="match status" value="1"/>
</dbReference>
<sequence>MSEPEKHTQQQSRFILGLVIFIMGGCGLAYEYTFSKIAADLIGNSVQQWAIVIAVMLFCMGMGAEIQKWISNKKLLNSLIYSQLLLATLGGFGPLLMLLAFSYFPYHFALVQYSLISVIGILIGFEIPLISRLNEAYSDNIRTNLATVLKMDYIGALIGALLWVFLLPKFFTLHETAYILAYISIFTALLCWFFFKAKSNYLPLIVSITTIAIITTGFLRSDQWSIHAEQNLYRDRVVFTHTSPYQHIVLTESLTGNLRCFINGHIQFSADDEHIYHEQLVHPAFLLNKNAKRILILGGGDGMAAREVLKYPQVEEIVLVDLDPAMTELATNHPILSTLNNNSLKNQRLTQLPAKGISASQETALTQPAQRRIKHVDTSAVKLTIRNIDASKYIRTATGQFDIIILDFPDPSGPELAKLYSLHFYGELKNKLAADGIIIQQSTSPYQAKEAFLCIGRTMAKAGFSTLPIHDHVPSFGEWGWWIASHSSIYSPNALKERLQQTENISVPTKYLTPDRMRAATYFGKNQLHSEFKDINTLSNSAVLPHYLSAWKN</sequence>
<dbReference type="EMBL" id="JBHUJC010000034">
    <property type="protein sequence ID" value="MFD2276951.1"/>
    <property type="molecule type" value="Genomic_DNA"/>
</dbReference>
<keyword evidence="9" id="KW-1185">Reference proteome</keyword>
<evidence type="ECO:0000256" key="6">
    <source>
        <dbReference type="PROSITE-ProRule" id="PRU00354"/>
    </source>
</evidence>
<comment type="subunit">
    <text evidence="5">Homodimer or homotetramer.</text>
</comment>
<evidence type="ECO:0000256" key="2">
    <source>
        <dbReference type="ARBA" id="ARBA00022679"/>
    </source>
</evidence>
<dbReference type="NCBIfam" id="NF002956">
    <property type="entry name" value="PRK03612.1"/>
    <property type="match status" value="1"/>
</dbReference>
<comment type="subcellular location">
    <subcellularLocation>
        <location evidence="5">Cell membrane</location>
        <topology evidence="5">Multi-pass membrane protein</topology>
    </subcellularLocation>
</comment>
<accession>A0ABW5E2U9</accession>
<protein>
    <recommendedName>
        <fullName evidence="5">Polyamine aminopropyltransferase</fullName>
    </recommendedName>
    <alternativeName>
        <fullName evidence="5">Putrescine aminopropyltransferase</fullName>
        <shortName evidence="5">PAPT</shortName>
    </alternativeName>
    <alternativeName>
        <fullName evidence="5">Spermidine synthase</fullName>
        <shortName evidence="5">SPDS</shortName>
        <shortName evidence="5">SPDSY</shortName>
        <ecNumber evidence="5">2.5.1.16</ecNumber>
    </alternativeName>
</protein>
<comment type="caution">
    <text evidence="5">Lacks conserved residue(s) required for the propagation of feature annotation.</text>
</comment>
<keyword evidence="3 5" id="KW-0745">Spermidine biosynthesis</keyword>
<keyword evidence="5" id="KW-1133">Transmembrane helix</keyword>
<evidence type="ECO:0000313" key="8">
    <source>
        <dbReference type="EMBL" id="MFD2276951.1"/>
    </source>
</evidence>
<dbReference type="PANTHER" id="PTHR43317">
    <property type="entry name" value="THERMOSPERMINE SYNTHASE ACAULIS5"/>
    <property type="match status" value="1"/>
</dbReference>
<keyword evidence="5" id="KW-0472">Membrane</keyword>
<evidence type="ECO:0000256" key="1">
    <source>
        <dbReference type="ARBA" id="ARBA00007867"/>
    </source>
</evidence>
<comment type="caution">
    <text evidence="8">The sequence shown here is derived from an EMBL/GenBank/DDBJ whole genome shotgun (WGS) entry which is preliminary data.</text>
</comment>
<feature type="binding site" evidence="5">
    <location>
        <position position="321"/>
    </location>
    <ligand>
        <name>S-methyl-5'-thioadenosine</name>
        <dbReference type="ChEBI" id="CHEBI:17509"/>
    </ligand>
</feature>
<comment type="pathway">
    <text evidence="5">Amine and polyamine biosynthesis; spermidine biosynthesis; spermidine from putrescine: step 1/1.</text>
</comment>
<dbReference type="PANTHER" id="PTHR43317:SF1">
    <property type="entry name" value="THERMOSPERMINE SYNTHASE ACAULIS5"/>
    <property type="match status" value="1"/>
</dbReference>
<dbReference type="PROSITE" id="PS51006">
    <property type="entry name" value="PABS_2"/>
    <property type="match status" value="1"/>
</dbReference>
<name>A0ABW5E2U9_9BACT</name>
<feature type="transmembrane region" description="Helical" evidence="5">
    <location>
        <begin position="12"/>
        <end position="34"/>
    </location>
</feature>
<dbReference type="Proteomes" id="UP001597297">
    <property type="component" value="Unassembled WGS sequence"/>
</dbReference>
<dbReference type="GO" id="GO:0004766">
    <property type="term" value="F:spermidine synthase activity"/>
    <property type="evidence" value="ECO:0007669"/>
    <property type="project" value="UniProtKB-EC"/>
</dbReference>
<keyword evidence="2 5" id="KW-0808">Transferase</keyword>
<feature type="transmembrane region" description="Helical" evidence="5">
    <location>
        <begin position="84"/>
        <end position="104"/>
    </location>
</feature>
<gene>
    <name evidence="5" type="primary">speE</name>
    <name evidence="8" type="ORF">ACFSQZ_10765</name>
</gene>
<evidence type="ECO:0000256" key="3">
    <source>
        <dbReference type="ARBA" id="ARBA00023066"/>
    </source>
</evidence>
<evidence type="ECO:0000259" key="7">
    <source>
        <dbReference type="PROSITE" id="PS51006"/>
    </source>
</evidence>
<evidence type="ECO:0000256" key="5">
    <source>
        <dbReference type="HAMAP-Rule" id="MF_00198"/>
    </source>
</evidence>
<feature type="domain" description="PABS" evidence="7">
    <location>
        <begin position="216"/>
        <end position="486"/>
    </location>
</feature>
<evidence type="ECO:0000313" key="9">
    <source>
        <dbReference type="Proteomes" id="UP001597297"/>
    </source>
</evidence>
<feature type="transmembrane region" description="Helical" evidence="5">
    <location>
        <begin position="151"/>
        <end position="171"/>
    </location>
</feature>
<keyword evidence="5" id="KW-0812">Transmembrane</keyword>
<organism evidence="8 9">
    <name type="scientific">Rubritalea spongiae</name>
    <dbReference type="NCBI Taxonomy" id="430797"/>
    <lineage>
        <taxon>Bacteria</taxon>
        <taxon>Pseudomonadati</taxon>
        <taxon>Verrucomicrobiota</taxon>
        <taxon>Verrucomicrobiia</taxon>
        <taxon>Verrucomicrobiales</taxon>
        <taxon>Rubritaleaceae</taxon>
        <taxon>Rubritalea</taxon>
    </lineage>
</organism>
<comment type="function">
    <text evidence="5">Catalyzes the irreversible transfer of a propylamine group from the amino donor S-adenosylmethioninamine (decarboxy-AdoMet) to putrescine (1,4-diaminobutane) to yield spermidine.</text>
</comment>
<feature type="binding site" evidence="5">
    <location>
        <position position="301"/>
    </location>
    <ligand>
        <name>spermidine</name>
        <dbReference type="ChEBI" id="CHEBI:57834"/>
    </ligand>
</feature>
<dbReference type="InterPro" id="IPR029063">
    <property type="entry name" value="SAM-dependent_MTases_sf"/>
</dbReference>
<feature type="binding site" evidence="5">
    <location>
        <position position="246"/>
    </location>
    <ligand>
        <name>S-methyl-5'-thioadenosine</name>
        <dbReference type="ChEBI" id="CHEBI:17509"/>
    </ligand>
</feature>
<feature type="binding site" evidence="5">
    <location>
        <position position="414"/>
    </location>
    <ligand>
        <name>S-methyl-5'-thioadenosine</name>
        <dbReference type="ChEBI" id="CHEBI:17509"/>
    </ligand>
</feature>
<dbReference type="Gene3D" id="1.20.1250.20">
    <property type="entry name" value="MFS general substrate transporter like domains"/>
    <property type="match status" value="1"/>
</dbReference>
<feature type="binding site" evidence="5">
    <location>
        <position position="277"/>
    </location>
    <ligand>
        <name>spermidine</name>
        <dbReference type="ChEBI" id="CHEBI:57834"/>
    </ligand>
</feature>
<dbReference type="InterPro" id="IPR030374">
    <property type="entry name" value="PABS"/>
</dbReference>
<reference evidence="9" key="1">
    <citation type="journal article" date="2019" name="Int. J. Syst. Evol. Microbiol.">
        <title>The Global Catalogue of Microorganisms (GCM) 10K type strain sequencing project: providing services to taxonomists for standard genome sequencing and annotation.</title>
        <authorList>
            <consortium name="The Broad Institute Genomics Platform"/>
            <consortium name="The Broad Institute Genome Sequencing Center for Infectious Disease"/>
            <person name="Wu L."/>
            <person name="Ma J."/>
        </authorList>
    </citation>
    <scope>NUCLEOTIDE SEQUENCE [LARGE SCALE GENOMIC DNA]</scope>
    <source>
        <strain evidence="9">JCM 16545</strain>
    </source>
</reference>
<comment type="similarity">
    <text evidence="1 5">Belongs to the spermidine/spermine synthase family.</text>
</comment>
<feature type="transmembrane region" description="Helical" evidence="5">
    <location>
        <begin position="110"/>
        <end position="130"/>
    </location>
</feature>
<keyword evidence="5" id="KW-1003">Cell membrane</keyword>
<feature type="active site" description="Proton acceptor" evidence="5 6">
    <location>
        <position position="407"/>
    </location>
</feature>
<dbReference type="Pfam" id="PF01564">
    <property type="entry name" value="Spermine_synth"/>
    <property type="match status" value="2"/>
</dbReference>
<dbReference type="RefSeq" id="WP_377092887.1">
    <property type="nucleotide sequence ID" value="NZ_JBHSJM010000001.1"/>
</dbReference>
<dbReference type="PROSITE" id="PS51257">
    <property type="entry name" value="PROKAR_LIPOPROTEIN"/>
    <property type="match status" value="1"/>
</dbReference>
<dbReference type="InterPro" id="IPR036259">
    <property type="entry name" value="MFS_trans_sf"/>
</dbReference>
<feature type="transmembrane region" description="Helical" evidence="5">
    <location>
        <begin position="202"/>
        <end position="219"/>
    </location>
</feature>
<evidence type="ECO:0000256" key="4">
    <source>
        <dbReference type="ARBA" id="ARBA00023115"/>
    </source>
</evidence>
<feature type="binding site" evidence="5">
    <location>
        <begin position="389"/>
        <end position="390"/>
    </location>
    <ligand>
        <name>S-methyl-5'-thioadenosine</name>
        <dbReference type="ChEBI" id="CHEBI:17509"/>
    </ligand>
</feature>
<dbReference type="InterPro" id="IPR001045">
    <property type="entry name" value="Spermi_synthase"/>
</dbReference>
<dbReference type="SUPFAM" id="SSF53335">
    <property type="entry name" value="S-adenosyl-L-methionine-dependent methyltransferases"/>
    <property type="match status" value="1"/>
</dbReference>